<dbReference type="InterPro" id="IPR037208">
    <property type="entry name" value="Spo0E-like_sf"/>
</dbReference>
<dbReference type="InterPro" id="IPR018540">
    <property type="entry name" value="Spo0E-like"/>
</dbReference>
<dbReference type="RefSeq" id="WP_204501303.1">
    <property type="nucleotide sequence ID" value="NZ_JAFBDR010000020.1"/>
</dbReference>
<gene>
    <name evidence="1" type="ORF">JOC48_003241</name>
</gene>
<proteinExistence type="predicted"/>
<keyword evidence="2" id="KW-1185">Reference proteome</keyword>
<comment type="caution">
    <text evidence="1">The sequence shown here is derived from an EMBL/GenBank/DDBJ whole genome shotgun (WGS) entry which is preliminary data.</text>
</comment>
<dbReference type="Pfam" id="PF09388">
    <property type="entry name" value="SpoOE-like"/>
    <property type="match status" value="1"/>
</dbReference>
<evidence type="ECO:0000313" key="2">
    <source>
        <dbReference type="Proteomes" id="UP001296943"/>
    </source>
</evidence>
<dbReference type="PANTHER" id="PTHR41263:SF1">
    <property type="entry name" value="ASPARTYL-PHOSPHATE PHOSPHATASE YISI"/>
    <property type="match status" value="1"/>
</dbReference>
<dbReference type="InterPro" id="IPR053028">
    <property type="entry name" value="Spo0E-like_phosphatase"/>
</dbReference>
<dbReference type="Gene3D" id="4.10.280.10">
    <property type="entry name" value="Helix-loop-helix DNA-binding domain"/>
    <property type="match status" value="1"/>
</dbReference>
<name>A0ABS2N3K0_9BACI</name>
<dbReference type="SUPFAM" id="SSF140500">
    <property type="entry name" value="BAS1536-like"/>
    <property type="match status" value="1"/>
</dbReference>
<dbReference type="InterPro" id="IPR036638">
    <property type="entry name" value="HLH_DNA-bd_sf"/>
</dbReference>
<accession>A0ABS2N3K0</accession>
<reference evidence="1 2" key="1">
    <citation type="submission" date="2021-01" db="EMBL/GenBank/DDBJ databases">
        <title>Genomic Encyclopedia of Type Strains, Phase IV (KMG-IV): sequencing the most valuable type-strain genomes for metagenomic binning, comparative biology and taxonomic classification.</title>
        <authorList>
            <person name="Goeker M."/>
        </authorList>
    </citation>
    <scope>NUCLEOTIDE SEQUENCE [LARGE SCALE GENOMIC DNA]</scope>
    <source>
        <strain evidence="1 2">DSM 23711</strain>
    </source>
</reference>
<dbReference type="Proteomes" id="UP001296943">
    <property type="component" value="Unassembled WGS sequence"/>
</dbReference>
<dbReference type="PANTHER" id="PTHR41263">
    <property type="entry name" value="ASPARTYL-PHOSPHATE PHOSPHATASE YISI"/>
    <property type="match status" value="1"/>
</dbReference>
<evidence type="ECO:0000313" key="1">
    <source>
        <dbReference type="EMBL" id="MBM7572710.1"/>
    </source>
</evidence>
<protein>
    <recommendedName>
        <fullName evidence="3">Spo0E family sporulation regulatory protein-aspartic acid phosphatase</fullName>
    </recommendedName>
</protein>
<organism evidence="1 2">
    <name type="scientific">Aquibacillus albus</name>
    <dbReference type="NCBI Taxonomy" id="1168171"/>
    <lineage>
        <taxon>Bacteria</taxon>
        <taxon>Bacillati</taxon>
        <taxon>Bacillota</taxon>
        <taxon>Bacilli</taxon>
        <taxon>Bacillales</taxon>
        <taxon>Bacillaceae</taxon>
        <taxon>Aquibacillus</taxon>
    </lineage>
</organism>
<sequence length="50" mass="6116">MTKNRRNLRIQIELKRKEMIQCGKKYGLDHHKTLYTSKELDILINKFLKK</sequence>
<dbReference type="EMBL" id="JAFBDR010000020">
    <property type="protein sequence ID" value="MBM7572710.1"/>
    <property type="molecule type" value="Genomic_DNA"/>
</dbReference>
<evidence type="ECO:0008006" key="3">
    <source>
        <dbReference type="Google" id="ProtNLM"/>
    </source>
</evidence>